<evidence type="ECO:0000259" key="2">
    <source>
        <dbReference type="Pfam" id="PF13439"/>
    </source>
</evidence>
<dbReference type="EMBL" id="LGGP01000418">
    <property type="protein sequence ID" value="KUK78079.1"/>
    <property type="molecule type" value="Genomic_DNA"/>
</dbReference>
<reference evidence="4" key="1">
    <citation type="journal article" date="2015" name="MBio">
        <title>Genome-Resolved Metagenomic Analysis Reveals Roles for Candidate Phyla and Other Microbial Community Members in Biogeochemical Transformations in Oil Reservoirs.</title>
        <authorList>
            <person name="Hu P."/>
            <person name="Tom L."/>
            <person name="Singh A."/>
            <person name="Thomas B.C."/>
            <person name="Baker B.J."/>
            <person name="Piceno Y.M."/>
            <person name="Andersen G.L."/>
            <person name="Banfield J.F."/>
        </authorList>
    </citation>
    <scope>NUCLEOTIDE SEQUENCE [LARGE SCALE GENOMIC DNA]</scope>
</reference>
<dbReference type="Pfam" id="PF00534">
    <property type="entry name" value="Glycos_transf_1"/>
    <property type="match status" value="1"/>
</dbReference>
<dbReference type="Gene3D" id="3.40.50.2000">
    <property type="entry name" value="Glycogen Phosphorylase B"/>
    <property type="match status" value="2"/>
</dbReference>
<sequence>MKVALVSSDNSSIVRQGGKHVYQSLLEKYLLRRQINVRTFYPGPSHYQITTSRGLTLAFKYGLLRFWDPFERSRVKIADLRSYFRKLDLKDEDIVHCQDVVSASSVECSNNVVLTVHGYFAYESLARNFRGKESERESAAKRLIEIEEEAFRKSCHIICVDKERQNYVVQKFKIPLNRITVLHNAVDTENFFPVSDEQKKSIREQLGLPLDRTIILIASRFSPEKGIAYAVKATSMLKNNSDIFFVFAGGGPERGSIESVAESQANISVLDSVPHDRLSAFFKAADIVLVPSITYNNVREGTSMSLLEGMACGKIVVASRVGGMAEVIEDGHNGFLVEEGSAEEIYDRLLMLSKRISDYSIVGKSAHKTVLEKHSFEGYVDRLISIYNSCLMQTSSPEYKANFSPQSPAKK</sequence>
<evidence type="ECO:0000313" key="3">
    <source>
        <dbReference type="EMBL" id="KUK78079.1"/>
    </source>
</evidence>
<dbReference type="AlphaFoldDB" id="A0A101HJQ6"/>
<dbReference type="Proteomes" id="UP000054092">
    <property type="component" value="Unassembled WGS sequence"/>
</dbReference>
<evidence type="ECO:0000313" key="4">
    <source>
        <dbReference type="Proteomes" id="UP000054092"/>
    </source>
</evidence>
<feature type="domain" description="Glycosyltransferase subfamily 4-like N-terminal" evidence="2">
    <location>
        <begin position="22"/>
        <end position="189"/>
    </location>
</feature>
<organism evidence="3 4">
    <name type="scientific">Mesotoga prima</name>
    <dbReference type="NCBI Taxonomy" id="1184387"/>
    <lineage>
        <taxon>Bacteria</taxon>
        <taxon>Thermotogati</taxon>
        <taxon>Thermotogota</taxon>
        <taxon>Thermotogae</taxon>
        <taxon>Kosmotogales</taxon>
        <taxon>Kosmotogaceae</taxon>
        <taxon>Mesotoga</taxon>
    </lineage>
</organism>
<dbReference type="PANTHER" id="PTHR45947:SF3">
    <property type="entry name" value="SULFOQUINOVOSYL TRANSFERASE SQD2"/>
    <property type="match status" value="1"/>
</dbReference>
<dbReference type="InterPro" id="IPR050194">
    <property type="entry name" value="Glycosyltransferase_grp1"/>
</dbReference>
<proteinExistence type="predicted"/>
<gene>
    <name evidence="3" type="ORF">XD94_1847</name>
</gene>
<accession>A0A101HJQ6</accession>
<feature type="domain" description="Glycosyl transferase family 1" evidence="1">
    <location>
        <begin position="199"/>
        <end position="352"/>
    </location>
</feature>
<dbReference type="Pfam" id="PF13439">
    <property type="entry name" value="Glyco_transf_4"/>
    <property type="match status" value="1"/>
</dbReference>
<dbReference type="CDD" id="cd03801">
    <property type="entry name" value="GT4_PimA-like"/>
    <property type="match status" value="1"/>
</dbReference>
<dbReference type="GO" id="GO:0016757">
    <property type="term" value="F:glycosyltransferase activity"/>
    <property type="evidence" value="ECO:0007669"/>
    <property type="project" value="InterPro"/>
</dbReference>
<dbReference type="InterPro" id="IPR028098">
    <property type="entry name" value="Glyco_trans_4-like_N"/>
</dbReference>
<keyword evidence="3" id="KW-0808">Transferase</keyword>
<dbReference type="SUPFAM" id="SSF53756">
    <property type="entry name" value="UDP-Glycosyltransferase/glycogen phosphorylase"/>
    <property type="match status" value="1"/>
</dbReference>
<protein>
    <submittedName>
        <fullName evidence="3">Glycosyl transferase group 1</fullName>
    </submittedName>
</protein>
<name>A0A101HJQ6_9BACT</name>
<comment type="caution">
    <text evidence="3">The sequence shown here is derived from an EMBL/GenBank/DDBJ whole genome shotgun (WGS) entry which is preliminary data.</text>
</comment>
<evidence type="ECO:0000259" key="1">
    <source>
        <dbReference type="Pfam" id="PF00534"/>
    </source>
</evidence>
<dbReference type="PANTHER" id="PTHR45947">
    <property type="entry name" value="SULFOQUINOVOSYL TRANSFERASE SQD2"/>
    <property type="match status" value="1"/>
</dbReference>
<dbReference type="InterPro" id="IPR001296">
    <property type="entry name" value="Glyco_trans_1"/>
</dbReference>
<dbReference type="PATRIC" id="fig|1184387.3.peg.317"/>